<evidence type="ECO:0000256" key="5">
    <source>
        <dbReference type="ARBA" id="ARBA00022847"/>
    </source>
</evidence>
<dbReference type="GO" id="GO:0046872">
    <property type="term" value="F:metal ion binding"/>
    <property type="evidence" value="ECO:0007669"/>
    <property type="project" value="UniProtKB-KW"/>
</dbReference>
<dbReference type="AlphaFoldDB" id="A0A9N9RYI3"/>
<reference evidence="18" key="2">
    <citation type="submission" date="2022-10" db="EMBL/GenBank/DDBJ databases">
        <authorList>
            <consortium name="ENA_rothamsted_submissions"/>
            <consortium name="culmorum"/>
            <person name="King R."/>
        </authorList>
    </citation>
    <scope>NUCLEOTIDE SEQUENCE</scope>
</reference>
<evidence type="ECO:0000256" key="2">
    <source>
        <dbReference type="ARBA" id="ARBA00006459"/>
    </source>
</evidence>
<comment type="similarity">
    <text evidence="2 16">Belongs to the sodium:neurotransmitter symporter (SNF) (TC 2.A.22) family.</text>
</comment>
<dbReference type="PRINTS" id="PR00176">
    <property type="entry name" value="NANEUSMPORT"/>
</dbReference>
<feature type="disulfide bond" evidence="15">
    <location>
        <begin position="158"/>
        <end position="166"/>
    </location>
</feature>
<keyword evidence="19" id="KW-1185">Reference proteome</keyword>
<keyword evidence="8 14" id="KW-0915">Sodium</keyword>
<dbReference type="InterPro" id="IPR037272">
    <property type="entry name" value="SNS_sf"/>
</dbReference>
<dbReference type="PANTHER" id="PTHR11616">
    <property type="entry name" value="SODIUM/CHLORIDE DEPENDENT TRANSPORTER"/>
    <property type="match status" value="1"/>
</dbReference>
<feature type="transmembrane region" description="Helical" evidence="17">
    <location>
        <begin position="283"/>
        <end position="307"/>
    </location>
</feature>
<dbReference type="GO" id="GO:0015179">
    <property type="term" value="F:L-amino acid transmembrane transporter activity"/>
    <property type="evidence" value="ECO:0007669"/>
    <property type="project" value="TreeGrafter"/>
</dbReference>
<feature type="binding site" evidence="14">
    <location>
        <position position="60"/>
    </location>
    <ligand>
        <name>Na(+)</name>
        <dbReference type="ChEBI" id="CHEBI:29101"/>
        <label>1</label>
    </ligand>
</feature>
<dbReference type="GO" id="GO:0089718">
    <property type="term" value="P:amino acid import across plasma membrane"/>
    <property type="evidence" value="ECO:0007669"/>
    <property type="project" value="TreeGrafter"/>
</dbReference>
<evidence type="ECO:0000256" key="12">
    <source>
        <dbReference type="ARBA" id="ARBA00023201"/>
    </source>
</evidence>
<keyword evidence="15" id="KW-1015">Disulfide bond</keyword>
<evidence type="ECO:0000256" key="10">
    <source>
        <dbReference type="ARBA" id="ARBA00023136"/>
    </source>
</evidence>
<keyword evidence="6" id="KW-0029">Amino-acid transport</keyword>
<dbReference type="Pfam" id="PF00209">
    <property type="entry name" value="SNF"/>
    <property type="match status" value="1"/>
</dbReference>
<keyword evidence="11" id="KW-0325">Glycoprotein</keyword>
<dbReference type="CDD" id="cd10324">
    <property type="entry name" value="SLC6sbd"/>
    <property type="match status" value="1"/>
</dbReference>
<feature type="binding site" evidence="14">
    <location>
        <position position="293"/>
    </location>
    <ligand>
        <name>Na(+)</name>
        <dbReference type="ChEBI" id="CHEBI:29101"/>
        <label>1</label>
    </ligand>
</feature>
<sequence length="592" mass="66450">MPEGYDNSAYISDVLNEKVSKNKMFETENGIPKTEQDRDNWGSGIEFILSCIAMSVGLGNVWRFPFIALDNGGGAFLIPYIIILVLVGKPSYYLEMIIGQFSSRGVVKAFDCVPAMRGIAIGQVICVIYISTYYSSILAMTLRYFFYSFNSVLPWSECNPAWSEPCYPSSGSSLNQTFENGTRSSAELYFLKEVLQAKENINDGIGWPILNLFGFLVLVWIMVFLILIKGVKSAGKAAYITGIAPFILLIIFLVRALTLPGSIDGIVYFFTPNWKDVLSAKVWYSAATQLFFSLNVFLGNIIMYASYNKFDHNIYRDANIVTTIDTFTSILSGCISFGIVGHLKHELKVDDIKKVFKGGPGLVFVTYPETLSKFQFVPQLFSVLFFIMLFILGMGSIIAMMTCVITVVRDQFPKVKYWQAALGYAIFGIGCGTLYITPGGQSVLGLVDHYGSTFAAFILAWFELVAFCYMYGVKKICKNLECMLGFEPGLYWKACWYAITPIIMGAIVLYTLILYEPPTDNGQDYPSVAHIVGWCITTLAVMWLPLLLVIEIIKQKKDCWIQKIKGAFLPKENWGPLKTENYAKYKEFIKND</sequence>
<feature type="transmembrane region" description="Helical" evidence="17">
    <location>
        <begin position="205"/>
        <end position="227"/>
    </location>
</feature>
<evidence type="ECO:0000256" key="7">
    <source>
        <dbReference type="ARBA" id="ARBA00022989"/>
    </source>
</evidence>
<dbReference type="PANTHER" id="PTHR11616:SF321">
    <property type="entry name" value="SODIUM-DEPENDENT NUTRIENT AMINO ACID TRANSPORTER 1-RELATED"/>
    <property type="match status" value="1"/>
</dbReference>
<feature type="transmembrane region" description="Helical" evidence="17">
    <location>
        <begin position="494"/>
        <end position="515"/>
    </location>
</feature>
<evidence type="ECO:0000256" key="9">
    <source>
        <dbReference type="ARBA" id="ARBA00023065"/>
    </source>
</evidence>
<keyword evidence="9" id="KW-0406">Ion transport</keyword>
<keyword evidence="10 17" id="KW-0472">Membrane</keyword>
<dbReference type="InterPro" id="IPR000175">
    <property type="entry name" value="Na/ntran_symport"/>
</dbReference>
<keyword evidence="5 16" id="KW-0769">Symport</keyword>
<feature type="transmembrane region" description="Helical" evidence="17">
    <location>
        <begin position="420"/>
        <end position="438"/>
    </location>
</feature>
<dbReference type="EMBL" id="OU895879">
    <property type="protein sequence ID" value="CAG9807701.1"/>
    <property type="molecule type" value="Genomic_DNA"/>
</dbReference>
<keyword evidence="14" id="KW-0479">Metal-binding</keyword>
<feature type="transmembrane region" description="Helical" evidence="17">
    <location>
        <begin position="319"/>
        <end position="340"/>
    </location>
</feature>
<evidence type="ECO:0000256" key="13">
    <source>
        <dbReference type="ARBA" id="ARBA00037785"/>
    </source>
</evidence>
<accession>A0A9N9RYI3</accession>
<dbReference type="GO" id="GO:0005283">
    <property type="term" value="F:amino acid:sodium symporter activity"/>
    <property type="evidence" value="ECO:0007669"/>
    <property type="project" value="TreeGrafter"/>
</dbReference>
<dbReference type="OrthoDB" id="6581954at2759"/>
<evidence type="ECO:0000256" key="1">
    <source>
        <dbReference type="ARBA" id="ARBA00004141"/>
    </source>
</evidence>
<keyword evidence="3 16" id="KW-0813">Transport</keyword>
<evidence type="ECO:0000256" key="8">
    <source>
        <dbReference type="ARBA" id="ARBA00023053"/>
    </source>
</evidence>
<evidence type="ECO:0000313" key="19">
    <source>
        <dbReference type="Proteomes" id="UP001153620"/>
    </source>
</evidence>
<gene>
    <name evidence="18" type="ORF">CHIRRI_LOCUS10547</name>
</gene>
<feature type="transmembrane region" description="Helical" evidence="17">
    <location>
        <begin position="380"/>
        <end position="408"/>
    </location>
</feature>
<feature type="binding site" evidence="14">
    <location>
        <position position="392"/>
    </location>
    <ligand>
        <name>Na(+)</name>
        <dbReference type="ChEBI" id="CHEBI:29101"/>
        <label>1</label>
    </ligand>
</feature>
<evidence type="ECO:0000256" key="11">
    <source>
        <dbReference type="ARBA" id="ARBA00023180"/>
    </source>
</evidence>
<evidence type="ECO:0000256" key="16">
    <source>
        <dbReference type="RuleBase" id="RU003732"/>
    </source>
</evidence>
<keyword evidence="4 16" id="KW-0812">Transmembrane</keyword>
<protein>
    <recommendedName>
        <fullName evidence="16">Transporter</fullName>
    </recommendedName>
</protein>
<dbReference type="PROSITE" id="PS00610">
    <property type="entry name" value="NA_NEUROTRAN_SYMP_1"/>
    <property type="match status" value="1"/>
</dbReference>
<name>A0A9N9RYI3_9DIPT</name>
<evidence type="ECO:0000313" key="18">
    <source>
        <dbReference type="EMBL" id="CAG9807701.1"/>
    </source>
</evidence>
<proteinExistence type="inferred from homology"/>
<comment type="function">
    <text evidence="13">Unusual broad substrate spectrum amino acid:sodium cotransporter that promotes absorption of the D isomers of essential amino acids. Neutral amino acids are the preferred substrates, especially methionine and phenylalanine.</text>
</comment>
<reference evidence="18" key="1">
    <citation type="submission" date="2022-01" db="EMBL/GenBank/DDBJ databases">
        <authorList>
            <person name="King R."/>
        </authorList>
    </citation>
    <scope>NUCLEOTIDE SEQUENCE</scope>
</reference>
<organism evidence="18 19">
    <name type="scientific">Chironomus riparius</name>
    <dbReference type="NCBI Taxonomy" id="315576"/>
    <lineage>
        <taxon>Eukaryota</taxon>
        <taxon>Metazoa</taxon>
        <taxon>Ecdysozoa</taxon>
        <taxon>Arthropoda</taxon>
        <taxon>Hexapoda</taxon>
        <taxon>Insecta</taxon>
        <taxon>Pterygota</taxon>
        <taxon>Neoptera</taxon>
        <taxon>Endopterygota</taxon>
        <taxon>Diptera</taxon>
        <taxon>Nematocera</taxon>
        <taxon>Chironomoidea</taxon>
        <taxon>Chironomidae</taxon>
        <taxon>Chironominae</taxon>
        <taxon>Chironomus</taxon>
    </lineage>
</organism>
<keyword evidence="12" id="KW-0739">Sodium transport</keyword>
<feature type="binding site" evidence="14">
    <location>
        <position position="56"/>
    </location>
    <ligand>
        <name>Na(+)</name>
        <dbReference type="ChEBI" id="CHEBI:29101"/>
        <label>1</label>
    </ligand>
</feature>
<feature type="binding site" evidence="14">
    <location>
        <position position="396"/>
    </location>
    <ligand>
        <name>Na(+)</name>
        <dbReference type="ChEBI" id="CHEBI:29101"/>
        <label>1</label>
    </ligand>
</feature>
<feature type="transmembrane region" description="Helical" evidence="17">
    <location>
        <begin position="239"/>
        <end position="263"/>
    </location>
</feature>
<evidence type="ECO:0000256" key="15">
    <source>
        <dbReference type="PIRSR" id="PIRSR600175-2"/>
    </source>
</evidence>
<evidence type="ECO:0000256" key="17">
    <source>
        <dbReference type="SAM" id="Phobius"/>
    </source>
</evidence>
<dbReference type="SUPFAM" id="SSF161070">
    <property type="entry name" value="SNF-like"/>
    <property type="match status" value="1"/>
</dbReference>
<evidence type="ECO:0000256" key="3">
    <source>
        <dbReference type="ARBA" id="ARBA00022448"/>
    </source>
</evidence>
<feature type="transmembrane region" description="Helical" evidence="17">
    <location>
        <begin position="527"/>
        <end position="553"/>
    </location>
</feature>
<dbReference type="PROSITE" id="PS50267">
    <property type="entry name" value="NA_NEUROTRAN_SYMP_3"/>
    <property type="match status" value="1"/>
</dbReference>
<dbReference type="GO" id="GO:0005886">
    <property type="term" value="C:plasma membrane"/>
    <property type="evidence" value="ECO:0007669"/>
    <property type="project" value="TreeGrafter"/>
</dbReference>
<feature type="transmembrane region" description="Helical" evidence="17">
    <location>
        <begin position="124"/>
        <end position="146"/>
    </location>
</feature>
<evidence type="ECO:0000256" key="6">
    <source>
        <dbReference type="ARBA" id="ARBA00022970"/>
    </source>
</evidence>
<evidence type="ECO:0000256" key="4">
    <source>
        <dbReference type="ARBA" id="ARBA00022692"/>
    </source>
</evidence>
<comment type="subcellular location">
    <subcellularLocation>
        <location evidence="1">Membrane</location>
        <topology evidence="1">Multi-pass membrane protein</topology>
    </subcellularLocation>
</comment>
<feature type="transmembrane region" description="Helical" evidence="17">
    <location>
        <begin position="450"/>
        <end position="473"/>
    </location>
</feature>
<dbReference type="Proteomes" id="UP001153620">
    <property type="component" value="Chromosome 3"/>
</dbReference>
<evidence type="ECO:0000256" key="14">
    <source>
        <dbReference type="PIRSR" id="PIRSR600175-1"/>
    </source>
</evidence>
<feature type="transmembrane region" description="Helical" evidence="17">
    <location>
        <begin position="74"/>
        <end position="94"/>
    </location>
</feature>
<keyword evidence="7 17" id="KW-1133">Transmembrane helix</keyword>